<keyword evidence="1" id="KW-0378">Hydrolase</keyword>
<gene>
    <name evidence="4" type="ORF">BegalDRAFT_0670</name>
</gene>
<dbReference type="eggNOG" id="COG0840">
    <property type="taxonomic scope" value="Bacteria"/>
</dbReference>
<evidence type="ECO:0000313" key="4">
    <source>
        <dbReference type="EMBL" id="EIJ41582.1"/>
    </source>
</evidence>
<dbReference type="PROSITE" id="PS50885">
    <property type="entry name" value="HAMP"/>
    <property type="match status" value="1"/>
</dbReference>
<keyword evidence="2" id="KW-1133">Transmembrane helix</keyword>
<dbReference type="InterPro" id="IPR036457">
    <property type="entry name" value="PPM-type-like_dom_sf"/>
</dbReference>
<evidence type="ECO:0000259" key="3">
    <source>
        <dbReference type="PROSITE" id="PS50885"/>
    </source>
</evidence>
<feature type="transmembrane region" description="Helical" evidence="2">
    <location>
        <begin position="12"/>
        <end position="35"/>
    </location>
</feature>
<dbReference type="CDD" id="cd06225">
    <property type="entry name" value="HAMP"/>
    <property type="match status" value="1"/>
</dbReference>
<reference evidence="4 5" key="1">
    <citation type="submission" date="2011-11" db="EMBL/GenBank/DDBJ databases">
        <title>Improved High-Quality Draft sequence of Beggiatoa alba B18lD.</title>
        <authorList>
            <consortium name="US DOE Joint Genome Institute"/>
            <person name="Lucas S."/>
            <person name="Han J."/>
            <person name="Lapidus A."/>
            <person name="Cheng J.-F."/>
            <person name="Goodwin L."/>
            <person name="Pitluck S."/>
            <person name="Peters L."/>
            <person name="Mikhailova N."/>
            <person name="Held B."/>
            <person name="Detter J.C."/>
            <person name="Han C."/>
            <person name="Tapia R."/>
            <person name="Land M."/>
            <person name="Hauser L."/>
            <person name="Kyrpides N."/>
            <person name="Ivanova N."/>
            <person name="Pagani I."/>
            <person name="Samuel K."/>
            <person name="Teske A."/>
            <person name="Mueller J."/>
            <person name="Woyke T."/>
        </authorList>
    </citation>
    <scope>NUCLEOTIDE SEQUENCE [LARGE SCALE GENOMIC DNA]</scope>
    <source>
        <strain evidence="4 5">B18LD</strain>
    </source>
</reference>
<dbReference type="Gene3D" id="3.60.40.10">
    <property type="entry name" value="PPM-type phosphatase domain"/>
    <property type="match status" value="1"/>
</dbReference>
<dbReference type="GO" id="GO:0007165">
    <property type="term" value="P:signal transduction"/>
    <property type="evidence" value="ECO:0007669"/>
    <property type="project" value="InterPro"/>
</dbReference>
<dbReference type="InterPro" id="IPR001932">
    <property type="entry name" value="PPM-type_phosphatase-like_dom"/>
</dbReference>
<sequence>MKIQHKINLFMFIILMLLSASIVAVGYMVISSIVYNLSREIFTQRVQHVKKELQETYDILNSSGVSSIEGYVQIAQQEFLDKVSTYKQGETGYFYILDKATNIVLHPHFQRGSTFELPIANTMLQQKEGEAEYIYQEEKFYCVFTYFPEWDWLIVLKISEREMFAERKRYLIFVVTASIIITLIALLLLHFYTRAISQRIMMTLTCLKQIEQGNMKARITAIHDDEIGMIQASINSMVEMLAANEKLKAENVRMSAELSVAHQLQQMLLPKEGELTGINELEISGFMHPAEETGGDYYDVLEHDGHIIVGIGDVTGHGLESSVVMIMVQTAVRTLLTSGITDTEVFLRILNRTIHDNIKRMNSDKNLTFLLLDYQQNGLFKFSGQHEEILFIRDGGQIERFDTIDLGFPIGIETDINSFISHIKVELQQGEGVVLYTDGITEARNKSKQQYSVERLCAIISAHWHQSASAITQAVINDLKNHTGDCKLSDDITLVVLKKN</sequence>
<evidence type="ECO:0000256" key="1">
    <source>
        <dbReference type="ARBA" id="ARBA00022801"/>
    </source>
</evidence>
<feature type="domain" description="HAMP" evidence="3">
    <location>
        <begin position="194"/>
        <end position="246"/>
    </location>
</feature>
<dbReference type="GO" id="GO:0016791">
    <property type="term" value="F:phosphatase activity"/>
    <property type="evidence" value="ECO:0007669"/>
    <property type="project" value="TreeGrafter"/>
</dbReference>
<dbReference type="Pfam" id="PF17201">
    <property type="entry name" value="Cache_3-Cache_2"/>
    <property type="match status" value="1"/>
</dbReference>
<dbReference type="eggNOG" id="COG2208">
    <property type="taxonomic scope" value="Bacteria"/>
</dbReference>
<organism evidence="4 5">
    <name type="scientific">Beggiatoa alba B18LD</name>
    <dbReference type="NCBI Taxonomy" id="395493"/>
    <lineage>
        <taxon>Bacteria</taxon>
        <taxon>Pseudomonadati</taxon>
        <taxon>Pseudomonadota</taxon>
        <taxon>Gammaproteobacteria</taxon>
        <taxon>Thiotrichales</taxon>
        <taxon>Thiotrichaceae</taxon>
        <taxon>Beggiatoa</taxon>
    </lineage>
</organism>
<dbReference type="SUPFAM" id="SSF81606">
    <property type="entry name" value="PP2C-like"/>
    <property type="match status" value="1"/>
</dbReference>
<dbReference type="OrthoDB" id="9772100at2"/>
<dbReference type="PANTHER" id="PTHR43156:SF2">
    <property type="entry name" value="STAGE II SPORULATION PROTEIN E"/>
    <property type="match status" value="1"/>
</dbReference>
<dbReference type="Pfam" id="PF07228">
    <property type="entry name" value="SpoIIE"/>
    <property type="match status" value="1"/>
</dbReference>
<dbReference type="SUPFAM" id="SSF158472">
    <property type="entry name" value="HAMP domain-like"/>
    <property type="match status" value="1"/>
</dbReference>
<dbReference type="CDD" id="cd12912">
    <property type="entry name" value="PDC2_MCP_like"/>
    <property type="match status" value="1"/>
</dbReference>
<dbReference type="Gene3D" id="3.30.450.20">
    <property type="entry name" value="PAS domain"/>
    <property type="match status" value="1"/>
</dbReference>
<dbReference type="SMART" id="SM00331">
    <property type="entry name" value="PP2C_SIG"/>
    <property type="match status" value="1"/>
</dbReference>
<dbReference type="Proteomes" id="UP000005744">
    <property type="component" value="Unassembled WGS sequence"/>
</dbReference>
<dbReference type="HOGENOM" id="CLU_544765_0_0_6"/>
<protein>
    <submittedName>
        <fullName evidence="4">Serine phosphatase RsbU, regulator of sigma subunit</fullName>
    </submittedName>
</protein>
<feature type="transmembrane region" description="Helical" evidence="2">
    <location>
        <begin position="170"/>
        <end position="192"/>
    </location>
</feature>
<dbReference type="RefSeq" id="WP_002683626.1">
    <property type="nucleotide sequence ID" value="NZ_JH600070.1"/>
</dbReference>
<dbReference type="Gene3D" id="6.10.340.10">
    <property type="match status" value="1"/>
</dbReference>
<proteinExistence type="predicted"/>
<dbReference type="InterPro" id="IPR033462">
    <property type="entry name" value="Cache_3-Cache_2"/>
</dbReference>
<name>I3CD89_9GAMM</name>
<dbReference type="GO" id="GO:0016020">
    <property type="term" value="C:membrane"/>
    <property type="evidence" value="ECO:0007669"/>
    <property type="project" value="InterPro"/>
</dbReference>
<dbReference type="STRING" id="395493.BegalDRAFT_0670"/>
<dbReference type="PANTHER" id="PTHR43156">
    <property type="entry name" value="STAGE II SPORULATION PROTEIN E-RELATED"/>
    <property type="match status" value="1"/>
</dbReference>
<keyword evidence="5" id="KW-1185">Reference proteome</keyword>
<dbReference type="InterPro" id="IPR052016">
    <property type="entry name" value="Bact_Sigma-Reg"/>
</dbReference>
<dbReference type="EMBL" id="JH600070">
    <property type="protein sequence ID" value="EIJ41582.1"/>
    <property type="molecule type" value="Genomic_DNA"/>
</dbReference>
<evidence type="ECO:0000256" key="2">
    <source>
        <dbReference type="SAM" id="Phobius"/>
    </source>
</evidence>
<evidence type="ECO:0000313" key="5">
    <source>
        <dbReference type="Proteomes" id="UP000005744"/>
    </source>
</evidence>
<dbReference type="AlphaFoldDB" id="I3CD89"/>
<accession>I3CD89</accession>
<keyword evidence="2" id="KW-0812">Transmembrane</keyword>
<dbReference type="InterPro" id="IPR003660">
    <property type="entry name" value="HAMP_dom"/>
</dbReference>
<keyword evidence="2" id="KW-0472">Membrane</keyword>